<feature type="repeat" description="ANK" evidence="1">
    <location>
        <begin position="59"/>
        <end position="82"/>
    </location>
</feature>
<gene>
    <name evidence="2" type="ORF">L3X38_022887</name>
</gene>
<evidence type="ECO:0000256" key="1">
    <source>
        <dbReference type="PROSITE-ProRule" id="PRU00023"/>
    </source>
</evidence>
<reference evidence="2 3" key="1">
    <citation type="journal article" date="2022" name="G3 (Bethesda)">
        <title>Whole-genome sequence and methylome profiling of the almond [Prunus dulcis (Mill.) D.A. Webb] cultivar 'Nonpareil'.</title>
        <authorList>
            <person name="D'Amico-Willman K.M."/>
            <person name="Ouma W.Z."/>
            <person name="Meulia T."/>
            <person name="Sideli G.M."/>
            <person name="Gradziel T.M."/>
            <person name="Fresnedo-Ramirez J."/>
        </authorList>
    </citation>
    <scope>NUCLEOTIDE SEQUENCE [LARGE SCALE GENOMIC DNA]</scope>
    <source>
        <strain evidence="2">Clone GOH B32 T37-40</strain>
    </source>
</reference>
<dbReference type="PROSITE" id="PS50297">
    <property type="entry name" value="ANK_REP_REGION"/>
    <property type="match status" value="1"/>
</dbReference>
<dbReference type="Proteomes" id="UP001054821">
    <property type="component" value="Chromosome 4"/>
</dbReference>
<dbReference type="SUPFAM" id="SSF48403">
    <property type="entry name" value="Ankyrin repeat"/>
    <property type="match status" value="1"/>
</dbReference>
<comment type="caution">
    <text evidence="2">The sequence shown here is derived from an EMBL/GenBank/DDBJ whole genome shotgun (WGS) entry which is preliminary data.</text>
</comment>
<protein>
    <recommendedName>
        <fullName evidence="4">Ankyrin repeat family protein</fullName>
    </recommendedName>
</protein>
<dbReference type="Pfam" id="PF12796">
    <property type="entry name" value="Ank_2"/>
    <property type="match status" value="1"/>
</dbReference>
<name>A0AAD4VXZ3_PRUDU</name>
<evidence type="ECO:0000313" key="3">
    <source>
        <dbReference type="Proteomes" id="UP001054821"/>
    </source>
</evidence>
<keyword evidence="1" id="KW-0040">ANK repeat</keyword>
<dbReference type="PANTHER" id="PTHR24121">
    <property type="entry name" value="NO MECHANORECEPTOR POTENTIAL C, ISOFORM D-RELATED"/>
    <property type="match status" value="1"/>
</dbReference>
<dbReference type="Gene3D" id="1.25.40.20">
    <property type="entry name" value="Ankyrin repeat-containing domain"/>
    <property type="match status" value="2"/>
</dbReference>
<dbReference type="PROSITE" id="PS50088">
    <property type="entry name" value="ANK_REPEAT"/>
    <property type="match status" value="1"/>
</dbReference>
<keyword evidence="3" id="KW-1185">Reference proteome</keyword>
<accession>A0AAD4VXZ3</accession>
<evidence type="ECO:0008006" key="4">
    <source>
        <dbReference type="Google" id="ProtNLM"/>
    </source>
</evidence>
<sequence length="201" mass="22281">MEPSLHEAARSGEVGFLRRMKDGDVSIDLLLQKTPKRNNILHIAVEFKQSSLFWATNEKGDTPLHVAARVGCDQVVKFLIEHTKEMLHVQEADEESRSTDNEAHKQLLQMTNLQRDTALHVASRYGHSGVVIQLMQANPELCCYTNSANESPLFIATSKGFRHIILHLLNESPICSSFQGINGVTALHAAATHTTKDSKGT</sequence>
<dbReference type="SMART" id="SM00248">
    <property type="entry name" value="ANK"/>
    <property type="match status" value="3"/>
</dbReference>
<dbReference type="InterPro" id="IPR036770">
    <property type="entry name" value="Ankyrin_rpt-contain_sf"/>
</dbReference>
<evidence type="ECO:0000313" key="2">
    <source>
        <dbReference type="EMBL" id="KAI5332758.1"/>
    </source>
</evidence>
<dbReference type="AlphaFoldDB" id="A0AAD4VXZ3"/>
<dbReference type="EMBL" id="JAJFAZ020000004">
    <property type="protein sequence ID" value="KAI5332758.1"/>
    <property type="molecule type" value="Genomic_DNA"/>
</dbReference>
<proteinExistence type="predicted"/>
<dbReference type="PANTHER" id="PTHR24121:SF30">
    <property type="entry name" value="ANKYRIN REPEAT-CONTAINING PROTEIN ITN1-LIKE"/>
    <property type="match status" value="1"/>
</dbReference>
<dbReference type="InterPro" id="IPR002110">
    <property type="entry name" value="Ankyrin_rpt"/>
</dbReference>
<organism evidence="2 3">
    <name type="scientific">Prunus dulcis</name>
    <name type="common">Almond</name>
    <name type="synonym">Amygdalus dulcis</name>
    <dbReference type="NCBI Taxonomy" id="3755"/>
    <lineage>
        <taxon>Eukaryota</taxon>
        <taxon>Viridiplantae</taxon>
        <taxon>Streptophyta</taxon>
        <taxon>Embryophyta</taxon>
        <taxon>Tracheophyta</taxon>
        <taxon>Spermatophyta</taxon>
        <taxon>Magnoliopsida</taxon>
        <taxon>eudicotyledons</taxon>
        <taxon>Gunneridae</taxon>
        <taxon>Pentapetalae</taxon>
        <taxon>rosids</taxon>
        <taxon>fabids</taxon>
        <taxon>Rosales</taxon>
        <taxon>Rosaceae</taxon>
        <taxon>Amygdaloideae</taxon>
        <taxon>Amygdaleae</taxon>
        <taxon>Prunus</taxon>
    </lineage>
</organism>